<dbReference type="InterPro" id="IPR013783">
    <property type="entry name" value="Ig-like_fold"/>
</dbReference>
<feature type="domain" description="Fibronectin type-III" evidence="11">
    <location>
        <begin position="536"/>
        <end position="629"/>
    </location>
</feature>
<evidence type="ECO:0000256" key="7">
    <source>
        <dbReference type="ARBA" id="ARBA00023170"/>
    </source>
</evidence>
<dbReference type="SUPFAM" id="SSF49265">
    <property type="entry name" value="Fibronectin type III"/>
    <property type="match status" value="2"/>
</dbReference>
<dbReference type="InterPro" id="IPR003961">
    <property type="entry name" value="FN3_dom"/>
</dbReference>
<dbReference type="EMBL" id="OZ035839">
    <property type="protein sequence ID" value="CAL1585561.1"/>
    <property type="molecule type" value="Genomic_DNA"/>
</dbReference>
<evidence type="ECO:0000313" key="13">
    <source>
        <dbReference type="Proteomes" id="UP001497482"/>
    </source>
</evidence>
<feature type="transmembrane region" description="Helical" evidence="10">
    <location>
        <begin position="632"/>
        <end position="653"/>
    </location>
</feature>
<organism evidence="12 13">
    <name type="scientific">Knipowitschia caucasica</name>
    <name type="common">Caucasian dwarf goby</name>
    <name type="synonym">Pomatoschistus caucasicus</name>
    <dbReference type="NCBI Taxonomy" id="637954"/>
    <lineage>
        <taxon>Eukaryota</taxon>
        <taxon>Metazoa</taxon>
        <taxon>Chordata</taxon>
        <taxon>Craniata</taxon>
        <taxon>Vertebrata</taxon>
        <taxon>Euteleostomi</taxon>
        <taxon>Actinopterygii</taxon>
        <taxon>Neopterygii</taxon>
        <taxon>Teleostei</taxon>
        <taxon>Neoteleostei</taxon>
        <taxon>Acanthomorphata</taxon>
        <taxon>Gobiaria</taxon>
        <taxon>Gobiiformes</taxon>
        <taxon>Gobioidei</taxon>
        <taxon>Gobiidae</taxon>
        <taxon>Gobiinae</taxon>
        <taxon>Knipowitschia</taxon>
    </lineage>
</organism>
<gene>
    <name evidence="12" type="ORF">KC01_LOCUS15777</name>
</gene>
<keyword evidence="7" id="KW-0675">Receptor</keyword>
<sequence length="812" mass="90994">MPLQTPAPDSLDRHIWTDTFGPTRLDRHVWTDTFGPTRLDRLVWTDTNGEDEPQCSISPTDVQLEEGSEAEFVCSSACVTGAVFWTLNGRRVNETLSHRLNATHTGVRLSHTDLQDPSHPTSTVQCYSQESHMVLGGTTVRVYTKLRGLSCVFHSDPNAWDGVLPQLLTCSWEHHVHSHIKVTYSLTCGQCGAGSRVICASDVSHCTRRTLDLPQISFLDKNTVYVEAKTERWETRSADYTFTALQIFKVPPPKVTVTALSDHLLVQWSSLPKFRVDGRCQVRYKHTENKEIVEDQLNVTLTADERGKLRIDAAGSCRTYGVSVRCALAEAPWSDWSPETSTHTLLKRSDVKLDVWRKVLTLHEESLVHVMWKGLPSHCPGVLTFAVREQDQNQLLSTNQSWVPCAKSPCDIITKEDVLNLAVFYDGHLLVEASLLLSPFSGNDSDRRFWVSHVQTTRDHEGLGVRWKAPIDPVSAYVVDWTLDGNNFEWKRTKATAVRIHGLMDKTVYNITVTPLFDQKTGPSSQIADVCSSFTDPGNVTIVNLEAYDRSAHIIWRLSPEKCSDSVQNYTVFYGTQNGPQFNVTVKNTELYLKNLNPNTQYRIHVQVSALSGSSRSSERLFKTKIFDPQLITVYSSIGSITVVMVIALVLAVQKFNKRPVPNPALSSVALWSQNRLEKRIFPVEPFSIPSESLCELVYPEEIQDPTPLNSPAARDHKDPTTAPPQSRESPSLGPAAPAENCLLNPYRSQTVERSPRPSKKTRLVAIRQLQKTPSFSSDWKHESPSDGTHTSDITHLLQGLMGEKLTALDKH</sequence>
<dbReference type="Pfam" id="PF00041">
    <property type="entry name" value="fn3"/>
    <property type="match status" value="1"/>
</dbReference>
<dbReference type="GO" id="GO:0004896">
    <property type="term" value="F:cytokine receptor activity"/>
    <property type="evidence" value="ECO:0007669"/>
    <property type="project" value="TreeGrafter"/>
</dbReference>
<proteinExistence type="predicted"/>
<dbReference type="SMART" id="SM00060">
    <property type="entry name" value="FN3"/>
    <property type="match status" value="3"/>
</dbReference>
<dbReference type="GO" id="GO:0009897">
    <property type="term" value="C:external side of plasma membrane"/>
    <property type="evidence" value="ECO:0007669"/>
    <property type="project" value="TreeGrafter"/>
</dbReference>
<evidence type="ECO:0000256" key="4">
    <source>
        <dbReference type="ARBA" id="ARBA00022989"/>
    </source>
</evidence>
<accession>A0AAV2K934</accession>
<keyword evidence="13" id="KW-1185">Reference proteome</keyword>
<name>A0AAV2K934_KNICA</name>
<evidence type="ECO:0000256" key="10">
    <source>
        <dbReference type="SAM" id="Phobius"/>
    </source>
</evidence>
<keyword evidence="2 10" id="KW-0812">Transmembrane</keyword>
<evidence type="ECO:0000256" key="6">
    <source>
        <dbReference type="ARBA" id="ARBA00023157"/>
    </source>
</evidence>
<keyword evidence="6" id="KW-1015">Disulfide bond</keyword>
<keyword evidence="4 10" id="KW-1133">Transmembrane helix</keyword>
<evidence type="ECO:0000256" key="8">
    <source>
        <dbReference type="ARBA" id="ARBA00023180"/>
    </source>
</evidence>
<protein>
    <recommendedName>
        <fullName evidence="11">Fibronectin type-III domain-containing protein</fullName>
    </recommendedName>
</protein>
<dbReference type="Gene3D" id="2.60.40.10">
    <property type="entry name" value="Immunoglobulins"/>
    <property type="match status" value="4"/>
</dbReference>
<dbReference type="Proteomes" id="UP001497482">
    <property type="component" value="Chromosome 17"/>
</dbReference>
<feature type="region of interest" description="Disordered" evidence="9">
    <location>
        <begin position="705"/>
        <end position="741"/>
    </location>
</feature>
<dbReference type="CDD" id="cd00063">
    <property type="entry name" value="FN3"/>
    <property type="match status" value="2"/>
</dbReference>
<dbReference type="AlphaFoldDB" id="A0AAV2K934"/>
<reference evidence="12 13" key="1">
    <citation type="submission" date="2024-04" db="EMBL/GenBank/DDBJ databases">
        <authorList>
            <person name="Waldvogel A.-M."/>
            <person name="Schoenle A."/>
        </authorList>
    </citation>
    <scope>NUCLEOTIDE SEQUENCE [LARGE SCALE GENOMIC DNA]</scope>
</reference>
<evidence type="ECO:0000256" key="3">
    <source>
        <dbReference type="ARBA" id="ARBA00022729"/>
    </source>
</evidence>
<keyword evidence="5 10" id="KW-0472">Membrane</keyword>
<keyword evidence="3" id="KW-0732">Signal</keyword>
<dbReference type="InterPro" id="IPR036116">
    <property type="entry name" value="FN3_sf"/>
</dbReference>
<dbReference type="PANTHER" id="PTHR23037:SF35">
    <property type="entry name" value="FIBRONECTIN TYPE-III DOMAIN-CONTAINING PROTEIN"/>
    <property type="match status" value="1"/>
</dbReference>
<dbReference type="PROSITE" id="PS50853">
    <property type="entry name" value="FN3"/>
    <property type="match status" value="1"/>
</dbReference>
<dbReference type="PANTHER" id="PTHR23037">
    <property type="entry name" value="CYTOKINE RECEPTOR"/>
    <property type="match status" value="1"/>
</dbReference>
<evidence type="ECO:0000256" key="5">
    <source>
        <dbReference type="ARBA" id="ARBA00023136"/>
    </source>
</evidence>
<evidence type="ECO:0000256" key="1">
    <source>
        <dbReference type="ARBA" id="ARBA00004479"/>
    </source>
</evidence>
<keyword evidence="8" id="KW-0325">Glycoprotein</keyword>
<comment type="subcellular location">
    <subcellularLocation>
        <location evidence="1">Membrane</location>
        <topology evidence="1">Single-pass type I membrane protein</topology>
    </subcellularLocation>
</comment>
<evidence type="ECO:0000259" key="11">
    <source>
        <dbReference type="PROSITE" id="PS50853"/>
    </source>
</evidence>
<evidence type="ECO:0000256" key="9">
    <source>
        <dbReference type="SAM" id="MobiDB-lite"/>
    </source>
</evidence>
<evidence type="ECO:0000313" key="12">
    <source>
        <dbReference type="EMBL" id="CAL1585561.1"/>
    </source>
</evidence>
<evidence type="ECO:0000256" key="2">
    <source>
        <dbReference type="ARBA" id="ARBA00022692"/>
    </source>
</evidence>